<feature type="transmembrane region" description="Helical" evidence="6">
    <location>
        <begin position="6"/>
        <end position="26"/>
    </location>
</feature>
<evidence type="ECO:0000256" key="2">
    <source>
        <dbReference type="ARBA" id="ARBA00009190"/>
    </source>
</evidence>
<evidence type="ECO:0000256" key="3">
    <source>
        <dbReference type="ARBA" id="ARBA00022692"/>
    </source>
</evidence>
<name>A0ABV8U9X1_9PROT</name>
<evidence type="ECO:0000313" key="7">
    <source>
        <dbReference type="EMBL" id="MFC4347591.1"/>
    </source>
</evidence>
<dbReference type="InterPro" id="IPR001727">
    <property type="entry name" value="GDT1-like"/>
</dbReference>
<evidence type="ECO:0000313" key="8">
    <source>
        <dbReference type="Proteomes" id="UP001595776"/>
    </source>
</evidence>
<evidence type="ECO:0000256" key="1">
    <source>
        <dbReference type="ARBA" id="ARBA00004141"/>
    </source>
</evidence>
<proteinExistence type="inferred from homology"/>
<comment type="similarity">
    <text evidence="2 6">Belongs to the GDT1 family.</text>
</comment>
<comment type="caution">
    <text evidence="7">The sequence shown here is derived from an EMBL/GenBank/DDBJ whole genome shotgun (WGS) entry which is preliminary data.</text>
</comment>
<gene>
    <name evidence="7" type="ORF">ACFO5Q_07005</name>
</gene>
<keyword evidence="8" id="KW-1185">Reference proteome</keyword>
<evidence type="ECO:0000256" key="4">
    <source>
        <dbReference type="ARBA" id="ARBA00022989"/>
    </source>
</evidence>
<comment type="subcellular location">
    <subcellularLocation>
        <location evidence="1 6">Membrane</location>
        <topology evidence="1 6">Multi-pass membrane protein</topology>
    </subcellularLocation>
</comment>
<sequence>MAPPGIEYSFMEAFFISTLSVAIAEIGDKTQLLSLVLAARYRKATPIIMGILIATLVNHGLSVLLGAWLADLVPADTLRWIIGVSFIVLGLWLLIPDKADDDEAQFKGMGAFTATLLLFFLAEIGDKTQVATVVLAGKYASGLLVTMGTTIGMLAANVPVVLMGKKAMAAMPLKTIHLVACGLFVLIGIGTIAFSG</sequence>
<keyword evidence="5 6" id="KW-0472">Membrane</keyword>
<dbReference type="Pfam" id="PF01169">
    <property type="entry name" value="GDT1"/>
    <property type="match status" value="2"/>
</dbReference>
<keyword evidence="4 6" id="KW-1133">Transmembrane helix</keyword>
<feature type="transmembrane region" description="Helical" evidence="6">
    <location>
        <begin position="142"/>
        <end position="163"/>
    </location>
</feature>
<dbReference type="RefSeq" id="WP_231727365.1">
    <property type="nucleotide sequence ID" value="NZ_JBHSCR010000003.1"/>
</dbReference>
<dbReference type="EMBL" id="JBHSCR010000003">
    <property type="protein sequence ID" value="MFC4347591.1"/>
    <property type="molecule type" value="Genomic_DNA"/>
</dbReference>
<dbReference type="PANTHER" id="PTHR12608:SF1">
    <property type="entry name" value="TRANSMEMBRANE PROTEIN 165"/>
    <property type="match status" value="1"/>
</dbReference>
<evidence type="ECO:0000256" key="5">
    <source>
        <dbReference type="ARBA" id="ARBA00023136"/>
    </source>
</evidence>
<feature type="transmembrane region" description="Helical" evidence="6">
    <location>
        <begin position="175"/>
        <end position="194"/>
    </location>
</feature>
<feature type="transmembrane region" description="Helical" evidence="6">
    <location>
        <begin position="47"/>
        <end position="71"/>
    </location>
</feature>
<protein>
    <recommendedName>
        <fullName evidence="6">GDT1 family protein</fullName>
    </recommendedName>
</protein>
<dbReference type="PANTHER" id="PTHR12608">
    <property type="entry name" value="TRANSMEMBRANE PROTEIN HTP-1 RELATED"/>
    <property type="match status" value="1"/>
</dbReference>
<reference evidence="8" key="1">
    <citation type="journal article" date="2019" name="Int. J. Syst. Evol. Microbiol.">
        <title>The Global Catalogue of Microorganisms (GCM) 10K type strain sequencing project: providing services to taxonomists for standard genome sequencing and annotation.</title>
        <authorList>
            <consortium name="The Broad Institute Genomics Platform"/>
            <consortium name="The Broad Institute Genome Sequencing Center for Infectious Disease"/>
            <person name="Wu L."/>
            <person name="Ma J."/>
        </authorList>
    </citation>
    <scope>NUCLEOTIDE SEQUENCE [LARGE SCALE GENOMIC DNA]</scope>
    <source>
        <strain evidence="8">CGMCC 1.15304</strain>
    </source>
</reference>
<feature type="transmembrane region" description="Helical" evidence="6">
    <location>
        <begin position="106"/>
        <end position="122"/>
    </location>
</feature>
<evidence type="ECO:0000256" key="6">
    <source>
        <dbReference type="RuleBase" id="RU365102"/>
    </source>
</evidence>
<organism evidence="7 8">
    <name type="scientific">Kordiimonas lipolytica</name>
    <dbReference type="NCBI Taxonomy" id="1662421"/>
    <lineage>
        <taxon>Bacteria</taxon>
        <taxon>Pseudomonadati</taxon>
        <taxon>Pseudomonadota</taxon>
        <taxon>Alphaproteobacteria</taxon>
        <taxon>Kordiimonadales</taxon>
        <taxon>Kordiimonadaceae</taxon>
        <taxon>Kordiimonas</taxon>
    </lineage>
</organism>
<accession>A0ABV8U9X1</accession>
<feature type="transmembrane region" description="Helical" evidence="6">
    <location>
        <begin position="77"/>
        <end position="94"/>
    </location>
</feature>
<dbReference type="Proteomes" id="UP001595776">
    <property type="component" value="Unassembled WGS sequence"/>
</dbReference>
<keyword evidence="3 6" id="KW-0812">Transmembrane</keyword>